<accession>A0ABQ4C1M0</accession>
<organism evidence="1 2">
    <name type="scientific">Asanoa iriomotensis</name>
    <dbReference type="NCBI Taxonomy" id="234613"/>
    <lineage>
        <taxon>Bacteria</taxon>
        <taxon>Bacillati</taxon>
        <taxon>Actinomycetota</taxon>
        <taxon>Actinomycetes</taxon>
        <taxon>Micromonosporales</taxon>
        <taxon>Micromonosporaceae</taxon>
        <taxon>Asanoa</taxon>
    </lineage>
</organism>
<protein>
    <submittedName>
        <fullName evidence="1">Uncharacterized protein</fullName>
    </submittedName>
</protein>
<evidence type="ECO:0000313" key="2">
    <source>
        <dbReference type="Proteomes" id="UP000624325"/>
    </source>
</evidence>
<dbReference type="Proteomes" id="UP000624325">
    <property type="component" value="Unassembled WGS sequence"/>
</dbReference>
<name>A0ABQ4C1M0_9ACTN</name>
<sequence>MYVVFDAVVVDPPSKGGDARKLDRGRLLPAPRARDRTEMESIGYADLDWASPAELELGQTVRTRSIELLCPKCRRNPQLAAERAVDLWHGLELLEVNVLDISSLPV</sequence>
<keyword evidence="2" id="KW-1185">Reference proteome</keyword>
<evidence type="ECO:0000313" key="1">
    <source>
        <dbReference type="EMBL" id="GIF56675.1"/>
    </source>
</evidence>
<dbReference type="EMBL" id="BONC01000016">
    <property type="protein sequence ID" value="GIF56675.1"/>
    <property type="molecule type" value="Genomic_DNA"/>
</dbReference>
<proteinExistence type="predicted"/>
<gene>
    <name evidence="1" type="ORF">Air01nite_27700</name>
</gene>
<reference evidence="1 2" key="1">
    <citation type="submission" date="2021-01" db="EMBL/GenBank/DDBJ databases">
        <title>Whole genome shotgun sequence of Asanoa iriomotensis NBRC 100142.</title>
        <authorList>
            <person name="Komaki H."/>
            <person name="Tamura T."/>
        </authorList>
    </citation>
    <scope>NUCLEOTIDE SEQUENCE [LARGE SCALE GENOMIC DNA]</scope>
    <source>
        <strain evidence="1 2">NBRC 100142</strain>
    </source>
</reference>
<comment type="caution">
    <text evidence="1">The sequence shown here is derived from an EMBL/GenBank/DDBJ whole genome shotgun (WGS) entry which is preliminary data.</text>
</comment>